<accession>A0A5E4MY79</accession>
<keyword evidence="2" id="KW-0479">Metal-binding</keyword>
<feature type="compositionally biased region" description="Low complexity" evidence="3">
    <location>
        <begin position="2072"/>
        <end position="2089"/>
    </location>
</feature>
<evidence type="ECO:0000259" key="5">
    <source>
        <dbReference type="Pfam" id="PF13359"/>
    </source>
</evidence>
<dbReference type="Proteomes" id="UP000325440">
    <property type="component" value="Unassembled WGS sequence"/>
</dbReference>
<dbReference type="EMBL" id="CABPRJ010001040">
    <property type="protein sequence ID" value="VVC35030.1"/>
    <property type="molecule type" value="Genomic_DNA"/>
</dbReference>
<dbReference type="PANTHER" id="PTHR45615">
    <property type="entry name" value="MYOSIN HEAVY CHAIN, NON-MUSCLE"/>
    <property type="match status" value="1"/>
</dbReference>
<feature type="compositionally biased region" description="Basic and acidic residues" evidence="3">
    <location>
        <begin position="930"/>
        <end position="953"/>
    </location>
</feature>
<comment type="cofactor">
    <cofactor evidence="1">
        <name>a divalent metal cation</name>
        <dbReference type="ChEBI" id="CHEBI:60240"/>
    </cofactor>
</comment>
<dbReference type="PANTHER" id="PTHR45615:SF80">
    <property type="entry name" value="GRIP DOMAIN-CONTAINING PROTEIN"/>
    <property type="match status" value="1"/>
</dbReference>
<feature type="compositionally biased region" description="Low complexity" evidence="3">
    <location>
        <begin position="1492"/>
        <end position="1509"/>
    </location>
</feature>
<evidence type="ECO:0000313" key="7">
    <source>
        <dbReference type="Proteomes" id="UP000325440"/>
    </source>
</evidence>
<organism evidence="6 7">
    <name type="scientific">Cinara cedri</name>
    <dbReference type="NCBI Taxonomy" id="506608"/>
    <lineage>
        <taxon>Eukaryota</taxon>
        <taxon>Metazoa</taxon>
        <taxon>Ecdysozoa</taxon>
        <taxon>Arthropoda</taxon>
        <taxon>Hexapoda</taxon>
        <taxon>Insecta</taxon>
        <taxon>Pterygota</taxon>
        <taxon>Neoptera</taxon>
        <taxon>Paraneoptera</taxon>
        <taxon>Hemiptera</taxon>
        <taxon>Sternorrhyncha</taxon>
        <taxon>Aphidomorpha</taxon>
        <taxon>Aphidoidea</taxon>
        <taxon>Aphididae</taxon>
        <taxon>Lachninae</taxon>
        <taxon>Cinara</taxon>
    </lineage>
</organism>
<feature type="region of interest" description="Disordered" evidence="3">
    <location>
        <begin position="898"/>
        <end position="954"/>
    </location>
</feature>
<evidence type="ECO:0000256" key="1">
    <source>
        <dbReference type="ARBA" id="ARBA00001968"/>
    </source>
</evidence>
<evidence type="ECO:0000256" key="3">
    <source>
        <dbReference type="SAM" id="MobiDB-lite"/>
    </source>
</evidence>
<feature type="region of interest" description="Disordered" evidence="3">
    <location>
        <begin position="2072"/>
        <end position="2113"/>
    </location>
</feature>
<dbReference type="Pfam" id="PF13340">
    <property type="entry name" value="DUF4096"/>
    <property type="match status" value="1"/>
</dbReference>
<sequence>MLYDLKDKQWERIKESLPGKKGDSGRSAKDNRKFIAAVMWIGRTGAPWRALPEEYGKWFSVHKRFIRLAKAGHISMQLVLKKNEETEEENQGLGRSKGGYSTKLHAACDALGNPLRFFVTAGQRSDYVKALDLVEGKKMAALIADKGYDANYMIKAAEAINAEPNIHNTSIFGIFIQFAQLKYLPTFKENGAISGYQGWQKVQSNVVIPYKRYRKKPLTEEQKEHSRKLASFRMQVENKIREIKIFKIISNVYRNFQKKYNMRFNIIAGGLLLWNEQIEKFYGYPQNIQFSTSELNTKKVIEQVKVAIDSSDPKFLQILLGIRHCQLQEDWFAHAILSHKIIGVIHTLRYQLPINIISAQQQLLDRNFSHRIYGTLPNMYDIDEPDDLSYIIASSENVTKVNKELEDVEREILQRYKSFKHETVDGKYHVFNVRDMIDVNKYTYSYDGSDYTGGNICLKDAAESLKSNIALQSILKLDISSQYDKMYKEMYKEIISQYQLRIKDGQSINSLYEGSTSLMRKISELRDGDDRLRSILNSISKEVVDGIQSDKFMTEVYDKLIDNLLYTALKVKDHPLHEELKGVSGSAEEKVKILKKKIKEQAEVNNQHQRIKESMEYAANSETPDIDILNVLIANGASLLASYVEDSKTGNSITVQEKLQQLGGEYKSLIGKSIFTITRKVHNLVFDFPMEGEEDVDLLKLVSEVPSEDGCFAESGENIRLLDNIGSEGANEFMDLLKACINDTSAREEEEDMYSRVAAILSDTLSFKKKEKEFEEAYAKLYGCIKIGYSAIKTRDDKVIVDYLSEIEEEAKHSKNPHIKKLYGKFFTILSEYNDLPKSMFLTRWLKYVTRTAKSYSGYEWSPAWEKILTDPGYRTDVGEWSKNKFEEIKETEIKREKSALTARAQSAEQQAAQADQRTEQANQRAAQEAQEKEEFKQKAEQEAQRAEQEAQRANKLAEALEKMGVDLNTVLNDSGFNHKELLQKREAEEVLESECQVLLNNFGEMKMYWWWPWSRKIKDVKLTVAQWERAINYDDSSFVWSSYFPGRAVGGVGALVIEDRFSSLIKAIILSGETDSPTLSEELKSFKLQWLLMDLDTSLQEMEAGKKTKDEHNEYAKEKIKNVQRLSLKCHPDVTHMATTGAQQKVGAVLKAVRKVHNYVIETRRGHGYLYRLFGELSVELINNEENLSKLVNIVACGKLWEIAYWEEGRLMENRNYYLKEAREHYVKLCKNKLSLLKDLLNTEPVPIEGIISIRDMIGKVQKELDEDIKKYKKLYNDVWVKNLKKLSEECKKEEKLQVIKPEIDELFKKSHEQYEILQGKKTGKVKADEIFAQPILEYRNLMNMYYKLVMKLSKNIEKGCTQNDVIYLSQQKFVLGEENTGFTNASKEYIKELSEQELCKFVELMVGFYCDKQGREKLQGVIYGYYQGNGKKIYEIGNILIFALSRLAELLEEKFVEKETFFQKEEKRREEAVKESEAIKKLIEEYEQQAAQADQRTEQANQRAAQEAQEKEEFKQKAEQEAQRAEQEAQRANKLAEALEKMGVDLNTVLNDSGFNHKELLQKREAEEVLESECQVLLNNFGEMKMYWWWPWSRKIKDVKLTVAQWERAINYDDSSFVWSSYFPGRAVGGVGALVIEDRFSSLIKAIILSGETDSPTLSEELKSFKLQWLLMDLDTSLQEMEAGKKTKDEHNEYAKEKIKNVQRLSLKCHPDVTHMATTGAQQKVAAVLKAVRKVHNYVIETRRGHGYLYRLFGELSVELINNEENLSKLVNIVACGKLWEIAYWEEGRLMENRNYYLKEAREHYVKLCKNKLSLLKDLLNTEPVPIEGIISIRDMIGKVQKELDEDIKKYKKLYNDVWVKNLKKLSEECKKEEKLQVIKPEIDELLKKSHEQYEILQGKKTGKVKADEIFAQPILEYRNLMNMYYKLVMKLSKNIEKGCTQNDVIYLSQQKFVLGEENTGFTNASKEYIKELSEQELCKFVELMVGFYCDKQGREKLQGVIYGYYQGNGKKIYEIGNILIFALSRLAELLEEKFVEKETFFQKEEKRREEAVKESEAIKKLIEEYEQQAAQADQRTEQANQRAAQEAQEKEEFKQKAEQEAQRAEQEAQRANKLAEALEKMGVDLNTVLNDSGFNHKELLQKREAEEVLESECQVLLNNFGEMKMYWWWPWSRKIKDVKLTVAQWERAINYDDSSFVW</sequence>
<evidence type="ECO:0000313" key="6">
    <source>
        <dbReference type="EMBL" id="VVC35030.1"/>
    </source>
</evidence>
<dbReference type="GO" id="GO:0046872">
    <property type="term" value="F:metal ion binding"/>
    <property type="evidence" value="ECO:0007669"/>
    <property type="project" value="UniProtKB-KW"/>
</dbReference>
<name>A0A5E4MY79_9HEMI</name>
<keyword evidence="7" id="KW-1185">Reference proteome</keyword>
<feature type="domain" description="Insertion element IS402-like" evidence="4">
    <location>
        <begin position="5"/>
        <end position="74"/>
    </location>
</feature>
<dbReference type="Pfam" id="PF13359">
    <property type="entry name" value="DDE_Tnp_4"/>
    <property type="match status" value="1"/>
</dbReference>
<feature type="compositionally biased region" description="Basic and acidic residues" evidence="3">
    <location>
        <begin position="1510"/>
        <end position="1533"/>
    </location>
</feature>
<feature type="non-terminal residue" evidence="6">
    <location>
        <position position="2201"/>
    </location>
</feature>
<feature type="domain" description="DDE Tnp4" evidence="5">
    <location>
        <begin position="194"/>
        <end position="255"/>
    </location>
</feature>
<feature type="compositionally biased region" description="Low complexity" evidence="3">
    <location>
        <begin position="902"/>
        <end position="929"/>
    </location>
</feature>
<feature type="region of interest" description="Disordered" evidence="3">
    <location>
        <begin position="1492"/>
        <end position="1534"/>
    </location>
</feature>
<proteinExistence type="predicted"/>
<dbReference type="InterPro" id="IPR025161">
    <property type="entry name" value="IS402-like_dom"/>
</dbReference>
<evidence type="ECO:0000256" key="2">
    <source>
        <dbReference type="ARBA" id="ARBA00022723"/>
    </source>
</evidence>
<feature type="compositionally biased region" description="Basic and acidic residues" evidence="3">
    <location>
        <begin position="2090"/>
        <end position="2113"/>
    </location>
</feature>
<reference evidence="6 7" key="1">
    <citation type="submission" date="2019-08" db="EMBL/GenBank/DDBJ databases">
        <authorList>
            <person name="Alioto T."/>
            <person name="Alioto T."/>
            <person name="Gomez Garrido J."/>
        </authorList>
    </citation>
    <scope>NUCLEOTIDE SEQUENCE [LARGE SCALE GENOMIC DNA]</scope>
</reference>
<gene>
    <name evidence="6" type="ORF">CINCED_3A005251</name>
</gene>
<evidence type="ECO:0000259" key="4">
    <source>
        <dbReference type="Pfam" id="PF13340"/>
    </source>
</evidence>
<protein>
    <submittedName>
        <fullName evidence="6">Harbinger transposase-derived nuclease domain,Putative transposase IS4/IS5 family</fullName>
    </submittedName>
</protein>
<dbReference type="InterPro" id="IPR027806">
    <property type="entry name" value="HARBI1_dom"/>
</dbReference>